<reference evidence="2 3" key="1">
    <citation type="submission" date="2020-08" db="EMBL/GenBank/DDBJ databases">
        <title>Sequencing the genomes of 1000 actinobacteria strains.</title>
        <authorList>
            <person name="Klenk H.-P."/>
        </authorList>
    </citation>
    <scope>NUCLEOTIDE SEQUENCE [LARGE SCALE GENOMIC DNA]</scope>
    <source>
        <strain evidence="2 3">DSM 43582</strain>
    </source>
</reference>
<dbReference type="RefSeq" id="WP_051162658.1">
    <property type="nucleotide sequence ID" value="NZ_JACHIT010000001.1"/>
</dbReference>
<accession>A0A7W9PEB4</accession>
<dbReference type="PANTHER" id="PTHR21198:SF2">
    <property type="entry name" value="GLUTAMATE RACEMASE"/>
    <property type="match status" value="1"/>
</dbReference>
<name>A0A7W9PEB4_9NOCA</name>
<organism evidence="2 3">
    <name type="scientific">Nocardia transvalensis</name>
    <dbReference type="NCBI Taxonomy" id="37333"/>
    <lineage>
        <taxon>Bacteria</taxon>
        <taxon>Bacillati</taxon>
        <taxon>Actinomycetota</taxon>
        <taxon>Actinomycetes</taxon>
        <taxon>Mycobacteriales</taxon>
        <taxon>Nocardiaceae</taxon>
        <taxon>Nocardia</taxon>
    </lineage>
</organism>
<evidence type="ECO:0000256" key="1">
    <source>
        <dbReference type="ARBA" id="ARBA00023235"/>
    </source>
</evidence>
<dbReference type="EMBL" id="JACHIT010000001">
    <property type="protein sequence ID" value="MBB5914542.1"/>
    <property type="molecule type" value="Genomic_DNA"/>
</dbReference>
<dbReference type="PANTHER" id="PTHR21198">
    <property type="entry name" value="GLUTAMATE RACEMASE"/>
    <property type="match status" value="1"/>
</dbReference>
<dbReference type="AlphaFoldDB" id="A0A7W9PEB4"/>
<dbReference type="Gene3D" id="3.40.50.1860">
    <property type="match status" value="2"/>
</dbReference>
<dbReference type="InterPro" id="IPR001920">
    <property type="entry name" value="Asp/Glu_race"/>
</dbReference>
<dbReference type="PROSITE" id="PS00924">
    <property type="entry name" value="ASP_GLU_RACEMASE_2"/>
    <property type="match status" value="1"/>
</dbReference>
<evidence type="ECO:0000313" key="3">
    <source>
        <dbReference type="Proteomes" id="UP000540412"/>
    </source>
</evidence>
<dbReference type="InterPro" id="IPR018187">
    <property type="entry name" value="Asp/Glu_racemase_AS_1"/>
</dbReference>
<sequence>MIVALIDSGLGMLPTGAWLRKLRPDLDLLLQTDPDGAPWGPKPEQWVVDRVLEAARRALASGAEVIVLPCNTASVTALEHVRVEVGPEVPVIGTVPAIKPAAAACGRVAVWATAATTASRYQADLIERFGGDAEVTGVACHGLADAIDRGDLAAIEDAIARAAERTPAGTEGVVLGCTHYPLVLDTIVAALPAGVRLFDSAEAVAAQTLRRIDALGRPASGSGAVTVFTSGRPGALPAAAAAYESGRILGARSAAYQHLDAGSRTR</sequence>
<protein>
    <submittedName>
        <fullName evidence="2">Glutamate racemase</fullName>
        <ecNumber evidence="2">5.1.1.3</ecNumber>
    </submittedName>
</protein>
<dbReference type="PROSITE" id="PS00923">
    <property type="entry name" value="ASP_GLU_RACEMASE_1"/>
    <property type="match status" value="1"/>
</dbReference>
<proteinExistence type="predicted"/>
<dbReference type="Pfam" id="PF01177">
    <property type="entry name" value="Asp_Glu_race"/>
    <property type="match status" value="1"/>
</dbReference>
<dbReference type="Proteomes" id="UP000540412">
    <property type="component" value="Unassembled WGS sequence"/>
</dbReference>
<keyword evidence="3" id="KW-1185">Reference proteome</keyword>
<evidence type="ECO:0000313" key="2">
    <source>
        <dbReference type="EMBL" id="MBB5914542.1"/>
    </source>
</evidence>
<dbReference type="GO" id="GO:0009252">
    <property type="term" value="P:peptidoglycan biosynthetic process"/>
    <property type="evidence" value="ECO:0007669"/>
    <property type="project" value="TreeGrafter"/>
</dbReference>
<dbReference type="InterPro" id="IPR015942">
    <property type="entry name" value="Asp/Glu/hydantoin_racemase"/>
</dbReference>
<keyword evidence="1 2" id="KW-0413">Isomerase</keyword>
<dbReference type="SUPFAM" id="SSF53681">
    <property type="entry name" value="Aspartate/glutamate racemase"/>
    <property type="match status" value="2"/>
</dbReference>
<comment type="caution">
    <text evidence="2">The sequence shown here is derived from an EMBL/GenBank/DDBJ whole genome shotgun (WGS) entry which is preliminary data.</text>
</comment>
<dbReference type="GO" id="GO:0008881">
    <property type="term" value="F:glutamate racemase activity"/>
    <property type="evidence" value="ECO:0007669"/>
    <property type="project" value="UniProtKB-EC"/>
</dbReference>
<dbReference type="InterPro" id="IPR033134">
    <property type="entry name" value="Asp/Glu_racemase_AS_2"/>
</dbReference>
<gene>
    <name evidence="2" type="ORF">BJY24_003409</name>
</gene>
<dbReference type="EC" id="5.1.1.3" evidence="2"/>